<dbReference type="AlphaFoldDB" id="A0A8D8EV03"/>
<dbReference type="EMBL" id="HBUE01008557">
    <property type="protein sequence ID" value="CAG6447193.1"/>
    <property type="molecule type" value="Transcribed_RNA"/>
</dbReference>
<protein>
    <submittedName>
        <fullName evidence="1">(northern house mosquito) hypothetical protein</fullName>
    </submittedName>
</protein>
<organism evidence="1">
    <name type="scientific">Culex pipiens</name>
    <name type="common">House mosquito</name>
    <dbReference type="NCBI Taxonomy" id="7175"/>
    <lineage>
        <taxon>Eukaryota</taxon>
        <taxon>Metazoa</taxon>
        <taxon>Ecdysozoa</taxon>
        <taxon>Arthropoda</taxon>
        <taxon>Hexapoda</taxon>
        <taxon>Insecta</taxon>
        <taxon>Pterygota</taxon>
        <taxon>Neoptera</taxon>
        <taxon>Endopterygota</taxon>
        <taxon>Diptera</taxon>
        <taxon>Nematocera</taxon>
        <taxon>Culicoidea</taxon>
        <taxon>Culicidae</taxon>
        <taxon>Culicinae</taxon>
        <taxon>Culicini</taxon>
        <taxon>Culex</taxon>
        <taxon>Culex</taxon>
    </lineage>
</organism>
<name>A0A8D8EV03_CULPI</name>
<sequence length="112" mass="12984">MYVCEFSILCNFCILRQLFGAPFFKTKQIINTTKPTISRATFYSFFSPSPLQPGLSRFYVSVVFRSGGTLPKKSQWRTPRAVSLTSARRYRGARHYDFLQCILRLKSLLMLI</sequence>
<accession>A0A8D8EV03</accession>
<evidence type="ECO:0000313" key="1">
    <source>
        <dbReference type="EMBL" id="CAG6447193.1"/>
    </source>
</evidence>
<proteinExistence type="predicted"/>
<reference evidence="1" key="1">
    <citation type="submission" date="2021-05" db="EMBL/GenBank/DDBJ databases">
        <authorList>
            <person name="Alioto T."/>
            <person name="Alioto T."/>
            <person name="Gomez Garrido J."/>
        </authorList>
    </citation>
    <scope>NUCLEOTIDE SEQUENCE</scope>
</reference>